<dbReference type="GO" id="GO:0016020">
    <property type="term" value="C:membrane"/>
    <property type="evidence" value="ECO:0007669"/>
    <property type="project" value="UniProtKB-SubCell"/>
</dbReference>
<comment type="caution">
    <text evidence="8">The sequence shown here is derived from an EMBL/GenBank/DDBJ whole genome shotgun (WGS) entry which is preliminary data.</text>
</comment>
<dbReference type="PROSITE" id="PS50850">
    <property type="entry name" value="MFS"/>
    <property type="match status" value="1"/>
</dbReference>
<sequence length="506" mass="56645">MSSTDGQVEKYVNAAAVEEKRRSGDKASSSDQDVYTPDIAAESRLVWKCDLFIIPILFVMYMLAFLDRINIGNAKIQGLQKELDLSGSQYNVALLIFFVPYILLEVPSNIILRKVAPSTWLTGLIFFWGVASMCQGLVKNYGELVACRFFMGIFESGIFPGSAYLISMYYKRHELQKRWAFFFSSGLVAGAFGGLLAFALVKMNGLGGYSDWRWLFIIEGLATIAFSFIAKFAIVDWPEDTKFLNEKEKQLLFARLAHDGASGIARMDHLDKPTVLRILRDWKIWVGVFMYMGVAVSGYSTSFFIPTILNEFGYSPGEAQLHTIPIYVVCTAVTLITAWASDRLQHRYSFTMAGVLVATVGYIMLLCQGPPKGHGALPVGVRYLAVFFVNTGIYITQPMAIVWLANNMGGHYKRSFGTAMQIGIGSIGGIIGSNIYLVQEAPRYYTGYGTALGMLWLCGLMCTVFYFGLLRENKKRDMGDRDYRLNLPQHELENLGDDHPEFRFSG</sequence>
<evidence type="ECO:0000259" key="7">
    <source>
        <dbReference type="PROSITE" id="PS50850"/>
    </source>
</evidence>
<feature type="transmembrane region" description="Helical" evidence="6">
    <location>
        <begin position="119"/>
        <end position="138"/>
    </location>
</feature>
<proteinExistence type="predicted"/>
<reference evidence="8 9" key="1">
    <citation type="submission" date="2018-05" db="EMBL/GenBank/DDBJ databases">
        <title>Draft genome sequence of Scytalidium lignicola DSM 105466, a ubiquitous saprotrophic fungus.</title>
        <authorList>
            <person name="Buettner E."/>
            <person name="Gebauer A.M."/>
            <person name="Hofrichter M."/>
            <person name="Liers C."/>
            <person name="Kellner H."/>
        </authorList>
    </citation>
    <scope>NUCLEOTIDE SEQUENCE [LARGE SCALE GENOMIC DNA]</scope>
    <source>
        <strain evidence="8 9">DSM 105466</strain>
    </source>
</reference>
<dbReference type="FunFam" id="1.20.1250.20:FF:000034">
    <property type="entry name" value="MFS general substrate transporter"/>
    <property type="match status" value="1"/>
</dbReference>
<dbReference type="EMBL" id="NCSJ02000136">
    <property type="protein sequence ID" value="RFU29213.1"/>
    <property type="molecule type" value="Genomic_DNA"/>
</dbReference>
<dbReference type="PANTHER" id="PTHR43791:SF52">
    <property type="entry name" value="TRANSPORTER, PUTATIVE (AFU_ORTHOLOGUE AFUA_1G11820)-RELATED"/>
    <property type="match status" value="1"/>
</dbReference>
<evidence type="ECO:0000256" key="2">
    <source>
        <dbReference type="ARBA" id="ARBA00022448"/>
    </source>
</evidence>
<keyword evidence="3 6" id="KW-0812">Transmembrane</keyword>
<dbReference type="InterPro" id="IPR036259">
    <property type="entry name" value="MFS_trans_sf"/>
</dbReference>
<evidence type="ECO:0000313" key="8">
    <source>
        <dbReference type="EMBL" id="RFU29213.1"/>
    </source>
</evidence>
<keyword evidence="4 6" id="KW-1133">Transmembrane helix</keyword>
<evidence type="ECO:0000256" key="3">
    <source>
        <dbReference type="ARBA" id="ARBA00022692"/>
    </source>
</evidence>
<feature type="transmembrane region" description="Helical" evidence="6">
    <location>
        <begin position="51"/>
        <end position="71"/>
    </location>
</feature>
<feature type="transmembrane region" description="Helical" evidence="6">
    <location>
        <begin position="416"/>
        <end position="436"/>
    </location>
</feature>
<feature type="transmembrane region" description="Helical" evidence="6">
    <location>
        <begin position="448"/>
        <end position="469"/>
    </location>
</feature>
<feature type="non-terminal residue" evidence="8">
    <location>
        <position position="506"/>
    </location>
</feature>
<evidence type="ECO:0000313" key="9">
    <source>
        <dbReference type="Proteomes" id="UP000258309"/>
    </source>
</evidence>
<feature type="transmembrane region" description="Helical" evidence="6">
    <location>
        <begin position="179"/>
        <end position="200"/>
    </location>
</feature>
<dbReference type="Proteomes" id="UP000258309">
    <property type="component" value="Unassembled WGS sequence"/>
</dbReference>
<keyword evidence="9" id="KW-1185">Reference proteome</keyword>
<evidence type="ECO:0000256" key="6">
    <source>
        <dbReference type="SAM" id="Phobius"/>
    </source>
</evidence>
<dbReference type="InterPro" id="IPR011701">
    <property type="entry name" value="MFS"/>
</dbReference>
<accession>A0A3E2H7Z7</accession>
<dbReference type="Gene3D" id="1.20.1250.20">
    <property type="entry name" value="MFS general substrate transporter like domains"/>
    <property type="match status" value="2"/>
</dbReference>
<feature type="transmembrane region" description="Helical" evidence="6">
    <location>
        <begin position="150"/>
        <end position="167"/>
    </location>
</feature>
<feature type="transmembrane region" description="Helical" evidence="6">
    <location>
        <begin position="352"/>
        <end position="371"/>
    </location>
</feature>
<keyword evidence="5 6" id="KW-0472">Membrane</keyword>
<dbReference type="OrthoDB" id="310895at2759"/>
<feature type="transmembrane region" description="Helical" evidence="6">
    <location>
        <begin position="321"/>
        <end position="340"/>
    </location>
</feature>
<feature type="domain" description="Major facilitator superfamily (MFS) profile" evidence="7">
    <location>
        <begin position="53"/>
        <end position="474"/>
    </location>
</feature>
<evidence type="ECO:0000256" key="4">
    <source>
        <dbReference type="ARBA" id="ARBA00022989"/>
    </source>
</evidence>
<dbReference type="OMA" id="FFEAGIV"/>
<feature type="non-terminal residue" evidence="8">
    <location>
        <position position="1"/>
    </location>
</feature>
<comment type="subcellular location">
    <subcellularLocation>
        <location evidence="1">Membrane</location>
        <topology evidence="1">Multi-pass membrane protein</topology>
    </subcellularLocation>
</comment>
<feature type="transmembrane region" description="Helical" evidence="6">
    <location>
        <begin position="91"/>
        <end position="112"/>
    </location>
</feature>
<feature type="transmembrane region" description="Helical" evidence="6">
    <location>
        <begin position="284"/>
        <end position="309"/>
    </location>
</feature>
<feature type="transmembrane region" description="Helical" evidence="6">
    <location>
        <begin position="212"/>
        <end position="234"/>
    </location>
</feature>
<dbReference type="PANTHER" id="PTHR43791">
    <property type="entry name" value="PERMEASE-RELATED"/>
    <property type="match status" value="1"/>
</dbReference>
<name>A0A3E2H7Z7_SCYLI</name>
<keyword evidence="2" id="KW-0813">Transport</keyword>
<dbReference type="AlphaFoldDB" id="A0A3E2H7Z7"/>
<protein>
    <recommendedName>
        <fullName evidence="7">Major facilitator superfamily (MFS) profile domain-containing protein</fullName>
    </recommendedName>
</protein>
<dbReference type="SUPFAM" id="SSF103473">
    <property type="entry name" value="MFS general substrate transporter"/>
    <property type="match status" value="1"/>
</dbReference>
<evidence type="ECO:0000256" key="5">
    <source>
        <dbReference type="ARBA" id="ARBA00023136"/>
    </source>
</evidence>
<dbReference type="InterPro" id="IPR020846">
    <property type="entry name" value="MFS_dom"/>
</dbReference>
<dbReference type="GO" id="GO:0022857">
    <property type="term" value="F:transmembrane transporter activity"/>
    <property type="evidence" value="ECO:0007669"/>
    <property type="project" value="InterPro"/>
</dbReference>
<organism evidence="8 9">
    <name type="scientific">Scytalidium lignicola</name>
    <name type="common">Hyphomycete</name>
    <dbReference type="NCBI Taxonomy" id="5539"/>
    <lineage>
        <taxon>Eukaryota</taxon>
        <taxon>Fungi</taxon>
        <taxon>Dikarya</taxon>
        <taxon>Ascomycota</taxon>
        <taxon>Pezizomycotina</taxon>
        <taxon>Leotiomycetes</taxon>
        <taxon>Leotiomycetes incertae sedis</taxon>
        <taxon>Scytalidium</taxon>
    </lineage>
</organism>
<gene>
    <name evidence="8" type="ORF">B7463_g7112</name>
</gene>
<dbReference type="Pfam" id="PF07690">
    <property type="entry name" value="MFS_1"/>
    <property type="match status" value="1"/>
</dbReference>
<evidence type="ECO:0000256" key="1">
    <source>
        <dbReference type="ARBA" id="ARBA00004141"/>
    </source>
</evidence>
<feature type="transmembrane region" description="Helical" evidence="6">
    <location>
        <begin position="383"/>
        <end position="404"/>
    </location>
</feature>
<dbReference type="FunFam" id="1.20.1250.20:FF:000068">
    <property type="entry name" value="MFS general substrate transporter"/>
    <property type="match status" value="1"/>
</dbReference>